<reference evidence="2 3" key="1">
    <citation type="submission" date="2019-02" db="EMBL/GenBank/DDBJ databases">
        <title>Deep-cultivation of Planctomycetes and their phenomic and genomic characterization uncovers novel biology.</title>
        <authorList>
            <person name="Wiegand S."/>
            <person name="Jogler M."/>
            <person name="Boedeker C."/>
            <person name="Pinto D."/>
            <person name="Vollmers J."/>
            <person name="Rivas-Marin E."/>
            <person name="Kohn T."/>
            <person name="Peeters S.H."/>
            <person name="Heuer A."/>
            <person name="Rast P."/>
            <person name="Oberbeckmann S."/>
            <person name="Bunk B."/>
            <person name="Jeske O."/>
            <person name="Meyerdierks A."/>
            <person name="Storesund J.E."/>
            <person name="Kallscheuer N."/>
            <person name="Luecker S."/>
            <person name="Lage O.M."/>
            <person name="Pohl T."/>
            <person name="Merkel B.J."/>
            <person name="Hornburger P."/>
            <person name="Mueller R.-W."/>
            <person name="Bruemmer F."/>
            <person name="Labrenz M."/>
            <person name="Spormann A.M."/>
            <person name="Op Den Camp H."/>
            <person name="Overmann J."/>
            <person name="Amann R."/>
            <person name="Jetten M.S.M."/>
            <person name="Mascher T."/>
            <person name="Medema M.H."/>
            <person name="Devos D.P."/>
            <person name="Kaster A.-K."/>
            <person name="Ovreas L."/>
            <person name="Rohde M."/>
            <person name="Galperin M.Y."/>
            <person name="Jogler C."/>
        </authorList>
    </citation>
    <scope>NUCLEOTIDE SEQUENCE [LARGE SCALE GENOMIC DNA]</scope>
    <source>
        <strain evidence="2 3">V7</strain>
    </source>
</reference>
<gene>
    <name evidence="2" type="ORF">V7x_56160</name>
</gene>
<evidence type="ECO:0000313" key="3">
    <source>
        <dbReference type="Proteomes" id="UP000316476"/>
    </source>
</evidence>
<dbReference type="EMBL" id="SJPZ01000011">
    <property type="protein sequence ID" value="TWU59504.1"/>
    <property type="molecule type" value="Genomic_DNA"/>
</dbReference>
<dbReference type="AlphaFoldDB" id="A0A5C6FH68"/>
<organism evidence="2 3">
    <name type="scientific">Crateriforma conspicua</name>
    <dbReference type="NCBI Taxonomy" id="2527996"/>
    <lineage>
        <taxon>Bacteria</taxon>
        <taxon>Pseudomonadati</taxon>
        <taxon>Planctomycetota</taxon>
        <taxon>Planctomycetia</taxon>
        <taxon>Planctomycetales</taxon>
        <taxon>Planctomycetaceae</taxon>
        <taxon>Crateriforma</taxon>
    </lineage>
</organism>
<accession>A0A5C6FH68</accession>
<proteinExistence type="predicted"/>
<protein>
    <submittedName>
        <fullName evidence="2">Uncharacterized protein</fullName>
    </submittedName>
</protein>
<dbReference type="Proteomes" id="UP000316476">
    <property type="component" value="Unassembled WGS sequence"/>
</dbReference>
<dbReference type="RefSeq" id="WP_197138582.1">
    <property type="nucleotide sequence ID" value="NZ_SJPZ01000011.1"/>
</dbReference>
<name>A0A5C6FH68_9PLAN</name>
<comment type="caution">
    <text evidence="2">The sequence shown here is derived from an EMBL/GenBank/DDBJ whole genome shotgun (WGS) entry which is preliminary data.</text>
</comment>
<keyword evidence="1" id="KW-0732">Signal</keyword>
<feature type="signal peptide" evidence="1">
    <location>
        <begin position="1"/>
        <end position="23"/>
    </location>
</feature>
<evidence type="ECO:0000313" key="2">
    <source>
        <dbReference type="EMBL" id="TWU59504.1"/>
    </source>
</evidence>
<feature type="chain" id="PRO_5022669564" evidence="1">
    <location>
        <begin position="24"/>
        <end position="212"/>
    </location>
</feature>
<evidence type="ECO:0000256" key="1">
    <source>
        <dbReference type="SAM" id="SignalP"/>
    </source>
</evidence>
<sequence precursor="true">MSCTISRLLFVLTLPLVVRTTLAESPEVTVPHSLSDAEYKNELNKLLTKFKADIAELQSRRTAPLPAEGSSDSARVVKHEFRPKGIRRPANGFHSTQPAVVIAQQRPNADRKWALHILIADGRSIVLPYGSQFDQQHGTWKFNTDGLSYTWREDRIGDVLQTGAIDVVGDNPHRYRYSSENDGMSNAIGQPVAGDLFDVIKTWLSYDPESTE</sequence>